<evidence type="ECO:0000313" key="2">
    <source>
        <dbReference type="Proteomes" id="UP001148838"/>
    </source>
</evidence>
<dbReference type="EMBL" id="JAJSOF020000019">
    <property type="protein sequence ID" value="KAJ4439056.1"/>
    <property type="molecule type" value="Genomic_DNA"/>
</dbReference>
<organism evidence="1 2">
    <name type="scientific">Periplaneta americana</name>
    <name type="common">American cockroach</name>
    <name type="synonym">Blatta americana</name>
    <dbReference type="NCBI Taxonomy" id="6978"/>
    <lineage>
        <taxon>Eukaryota</taxon>
        <taxon>Metazoa</taxon>
        <taxon>Ecdysozoa</taxon>
        <taxon>Arthropoda</taxon>
        <taxon>Hexapoda</taxon>
        <taxon>Insecta</taxon>
        <taxon>Pterygota</taxon>
        <taxon>Neoptera</taxon>
        <taxon>Polyneoptera</taxon>
        <taxon>Dictyoptera</taxon>
        <taxon>Blattodea</taxon>
        <taxon>Blattoidea</taxon>
        <taxon>Blattidae</taxon>
        <taxon>Blattinae</taxon>
        <taxon>Periplaneta</taxon>
    </lineage>
</organism>
<name>A0ABQ8SZ39_PERAM</name>
<comment type="caution">
    <text evidence="1">The sequence shown here is derived from an EMBL/GenBank/DDBJ whole genome shotgun (WGS) entry which is preliminary data.</text>
</comment>
<protein>
    <submittedName>
        <fullName evidence="1">Uncharacterized protein</fullName>
    </submittedName>
</protein>
<dbReference type="Proteomes" id="UP001148838">
    <property type="component" value="Unassembled WGS sequence"/>
</dbReference>
<keyword evidence="2" id="KW-1185">Reference proteome</keyword>
<evidence type="ECO:0000313" key="1">
    <source>
        <dbReference type="EMBL" id="KAJ4439056.1"/>
    </source>
</evidence>
<reference evidence="1 2" key="1">
    <citation type="journal article" date="2022" name="Allergy">
        <title>Genome assembly and annotation of Periplaneta americana reveal a comprehensive cockroach allergen profile.</title>
        <authorList>
            <person name="Wang L."/>
            <person name="Xiong Q."/>
            <person name="Saelim N."/>
            <person name="Wang L."/>
            <person name="Nong W."/>
            <person name="Wan A.T."/>
            <person name="Shi M."/>
            <person name="Liu X."/>
            <person name="Cao Q."/>
            <person name="Hui J.H.L."/>
            <person name="Sookrung N."/>
            <person name="Leung T.F."/>
            <person name="Tungtrongchitr A."/>
            <person name="Tsui S.K.W."/>
        </authorList>
    </citation>
    <scope>NUCLEOTIDE SEQUENCE [LARGE SCALE GENOMIC DNA]</scope>
    <source>
        <strain evidence="1">PWHHKU_190912</strain>
    </source>
</reference>
<sequence length="148" mass="16598">MAGLCEGGNELSGSLKAISKLCNVAGSCFDQDLNVLYLLKAGGGHAQQVRRFVELTRTSRRVGLPVSLAESGNRIIISKIHTEPHGLATEKRYNEIQSLNETIIEYPDKDGKIYKEWINALPQIINKYKPVGRRNVGRPRMRWSDQFS</sequence>
<gene>
    <name evidence="1" type="ORF">ANN_15012</name>
</gene>
<accession>A0ABQ8SZ39</accession>
<proteinExistence type="predicted"/>